<feature type="chain" id="PRO_5015480310" evidence="10">
    <location>
        <begin position="23"/>
        <end position="1028"/>
    </location>
</feature>
<evidence type="ECO:0000256" key="4">
    <source>
        <dbReference type="ARBA" id="ARBA00022692"/>
    </source>
</evidence>
<reference evidence="13 14" key="1">
    <citation type="submission" date="2018-03" db="EMBL/GenBank/DDBJ databases">
        <title>Genomic Encyclopedia of Archaeal and Bacterial Type Strains, Phase II (KMG-II): from individual species to whole genera.</title>
        <authorList>
            <person name="Goeker M."/>
        </authorList>
    </citation>
    <scope>NUCLEOTIDE SEQUENCE [LARGE SCALE GENOMIC DNA]</scope>
    <source>
        <strain evidence="13 14">DSM 28354</strain>
    </source>
</reference>
<evidence type="ECO:0000256" key="8">
    <source>
        <dbReference type="PROSITE-ProRule" id="PRU01360"/>
    </source>
</evidence>
<dbReference type="OrthoDB" id="9768177at2"/>
<evidence type="ECO:0000259" key="11">
    <source>
        <dbReference type="Pfam" id="PF00593"/>
    </source>
</evidence>
<proteinExistence type="inferred from homology"/>
<evidence type="ECO:0000256" key="5">
    <source>
        <dbReference type="ARBA" id="ARBA00023077"/>
    </source>
</evidence>
<dbReference type="SUPFAM" id="SSF49464">
    <property type="entry name" value="Carboxypeptidase regulatory domain-like"/>
    <property type="match status" value="1"/>
</dbReference>
<evidence type="ECO:0000256" key="2">
    <source>
        <dbReference type="ARBA" id="ARBA00022448"/>
    </source>
</evidence>
<dbReference type="Pfam" id="PF00593">
    <property type="entry name" value="TonB_dep_Rec_b-barrel"/>
    <property type="match status" value="1"/>
</dbReference>
<protein>
    <submittedName>
        <fullName evidence="13">TonB-linked SusC/RagA family outer membrane protein</fullName>
    </submittedName>
</protein>
<keyword evidence="5 9" id="KW-0798">TonB box</keyword>
<dbReference type="NCBIfam" id="TIGR04057">
    <property type="entry name" value="SusC_RagA_signa"/>
    <property type="match status" value="1"/>
</dbReference>
<dbReference type="Gene3D" id="2.40.170.20">
    <property type="entry name" value="TonB-dependent receptor, beta-barrel domain"/>
    <property type="match status" value="1"/>
</dbReference>
<keyword evidence="3 8" id="KW-1134">Transmembrane beta strand</keyword>
<gene>
    <name evidence="13" type="ORF">CLV58_10517</name>
</gene>
<dbReference type="RefSeq" id="WP_106137033.1">
    <property type="nucleotide sequence ID" value="NZ_PVTE01000005.1"/>
</dbReference>
<dbReference type="AlphaFoldDB" id="A0A2T0T868"/>
<dbReference type="Proteomes" id="UP000238375">
    <property type="component" value="Unassembled WGS sequence"/>
</dbReference>
<name>A0A2T0T868_9BACT</name>
<dbReference type="Gene3D" id="2.60.40.1120">
    <property type="entry name" value="Carboxypeptidase-like, regulatory domain"/>
    <property type="match status" value="1"/>
</dbReference>
<dbReference type="PROSITE" id="PS52016">
    <property type="entry name" value="TONB_DEPENDENT_REC_3"/>
    <property type="match status" value="1"/>
</dbReference>
<feature type="signal peptide" evidence="10">
    <location>
        <begin position="1"/>
        <end position="22"/>
    </location>
</feature>
<dbReference type="Pfam" id="PF13715">
    <property type="entry name" value="CarbopepD_reg_2"/>
    <property type="match status" value="1"/>
</dbReference>
<organism evidence="13 14">
    <name type="scientific">Spirosoma oryzae</name>
    <dbReference type="NCBI Taxonomy" id="1469603"/>
    <lineage>
        <taxon>Bacteria</taxon>
        <taxon>Pseudomonadati</taxon>
        <taxon>Bacteroidota</taxon>
        <taxon>Cytophagia</taxon>
        <taxon>Cytophagales</taxon>
        <taxon>Cytophagaceae</taxon>
        <taxon>Spirosoma</taxon>
    </lineage>
</organism>
<sequence length="1028" mass="111039">MRLLLSKLTVLLLVLLALPALAQSRRVTGQVTSAEDGTPLPGVSIIAKGTSRGTQSDANGNYSLELPPNINTLVFSFVGVTTQEISVGNRATVNVAMSNDTRALDEVVVTGYGAQSKRNLTGNIAQVSSREVANIPVPSAEQALAGRVAGVQITSLNGKVGQGLQIRVRGAASLTASSQPLYVVDGIPVTSSDQSSTTAPTNPIADLNPNDIESIEILKDASAGAIYGSRAANGVVLITTKKGKAGKTTFEVGAQYGISNPTHLRTWLNTNQYVELLQEALTNSINLGYLAPGTSLNNRFTRYAAGDATGWQAPNPKYNTDWQKEAFQKAPTQQYDFNARGGDAKTRFYVSGQYFDQNGILIKNRFRRLSGLANLDHTASEKLTIGVKLNLINSINDRVSNDNAFSTPMQIVALPPMTPVIDPRTNQLSGNYTLYYNPLLNRDFAALQTRVFRVLTNSYAEYKIVPGLTFHTDFGTDIIGQQEEEYYGQETARNTGAPNGLGINSFRQVVNYTTNNYLSFGRTFAEKHDVDATLGMSYQQSRSNFASVTGQQFPSDAYKQITSAARITGGAGNETGYSFLSYFARVNYRFDNKYILGASARVDGSSRFGANNRYGVFPSISAGWIISDESFMQSVPVISLLKLRASYGLTGNAEIGNFNSQALYGAASATGVSYGYAGVPGQAPIQIANPNLTWEKTLQADFGLEFGLFNNRLSGEIDYYQKNTTALLLNVNVPGSTGYRTQLRNVGKLDNKGVEVVLSSQNLTGALKWNTSFNIAYNTNRVTDLGGTTITGSFLNRAQEGQPLGVFYGPEYAGVDPQNGDALYRITTTNADGTTNRNATTNDYNVASSPENLVALGSPTPKFIGGLTNTFSYAGVDLSVLFQGQAGNYIYNGGGKFQSANGDYFDNQSVDQLNRWRKPGDITNVPQARLLGGNGTGESSRYLQRGDYVRLRTVTLGYTLPQSIVNRVKLNKVRVYVTGFNLLTFTNYTGWDPEVNSDAYTGNPVNLGVDFYSAPQARTITGGIQIGF</sequence>
<dbReference type="InterPro" id="IPR023997">
    <property type="entry name" value="TonB-dep_OMP_SusC/RagA_CS"/>
</dbReference>
<keyword evidence="14" id="KW-1185">Reference proteome</keyword>
<keyword evidence="10" id="KW-0732">Signal</keyword>
<evidence type="ECO:0000256" key="9">
    <source>
        <dbReference type="RuleBase" id="RU003357"/>
    </source>
</evidence>
<comment type="similarity">
    <text evidence="8 9">Belongs to the TonB-dependent receptor family.</text>
</comment>
<keyword evidence="4 8" id="KW-0812">Transmembrane</keyword>
<dbReference type="Gene3D" id="2.170.130.10">
    <property type="entry name" value="TonB-dependent receptor, plug domain"/>
    <property type="match status" value="1"/>
</dbReference>
<feature type="domain" description="TonB-dependent receptor plug" evidence="12">
    <location>
        <begin position="117"/>
        <end position="235"/>
    </location>
</feature>
<dbReference type="InterPro" id="IPR008969">
    <property type="entry name" value="CarboxyPept-like_regulatory"/>
</dbReference>
<keyword evidence="2 8" id="KW-0813">Transport</keyword>
<keyword evidence="6 8" id="KW-0472">Membrane</keyword>
<dbReference type="InterPro" id="IPR037066">
    <property type="entry name" value="Plug_dom_sf"/>
</dbReference>
<dbReference type="NCBIfam" id="TIGR04056">
    <property type="entry name" value="OMP_RagA_SusC"/>
    <property type="match status" value="1"/>
</dbReference>
<dbReference type="InterPro" id="IPR039426">
    <property type="entry name" value="TonB-dep_rcpt-like"/>
</dbReference>
<dbReference type="InterPro" id="IPR036942">
    <property type="entry name" value="Beta-barrel_TonB_sf"/>
</dbReference>
<dbReference type="FunFam" id="2.170.130.10:FF:000008">
    <property type="entry name" value="SusC/RagA family TonB-linked outer membrane protein"/>
    <property type="match status" value="1"/>
</dbReference>
<dbReference type="Pfam" id="PF07715">
    <property type="entry name" value="Plug"/>
    <property type="match status" value="1"/>
</dbReference>
<evidence type="ECO:0000256" key="3">
    <source>
        <dbReference type="ARBA" id="ARBA00022452"/>
    </source>
</evidence>
<comment type="subcellular location">
    <subcellularLocation>
        <location evidence="1 8">Cell outer membrane</location>
        <topology evidence="1 8">Multi-pass membrane protein</topology>
    </subcellularLocation>
</comment>
<keyword evidence="7 8" id="KW-0998">Cell outer membrane</keyword>
<dbReference type="InterPro" id="IPR000531">
    <property type="entry name" value="Beta-barrel_TonB"/>
</dbReference>
<evidence type="ECO:0000256" key="10">
    <source>
        <dbReference type="SAM" id="SignalP"/>
    </source>
</evidence>
<dbReference type="GO" id="GO:0009279">
    <property type="term" value="C:cell outer membrane"/>
    <property type="evidence" value="ECO:0007669"/>
    <property type="project" value="UniProtKB-SubCell"/>
</dbReference>
<evidence type="ECO:0000313" key="14">
    <source>
        <dbReference type="Proteomes" id="UP000238375"/>
    </source>
</evidence>
<accession>A0A2T0T868</accession>
<comment type="caution">
    <text evidence="13">The sequence shown here is derived from an EMBL/GenBank/DDBJ whole genome shotgun (WGS) entry which is preliminary data.</text>
</comment>
<feature type="domain" description="TonB-dependent receptor-like beta-barrel" evidence="11">
    <location>
        <begin position="463"/>
        <end position="981"/>
    </location>
</feature>
<evidence type="ECO:0000256" key="6">
    <source>
        <dbReference type="ARBA" id="ARBA00023136"/>
    </source>
</evidence>
<dbReference type="SUPFAM" id="SSF56935">
    <property type="entry name" value="Porins"/>
    <property type="match status" value="1"/>
</dbReference>
<dbReference type="InterPro" id="IPR023996">
    <property type="entry name" value="TonB-dep_OMP_SusC/RagA"/>
</dbReference>
<dbReference type="EMBL" id="PVTE01000005">
    <property type="protein sequence ID" value="PRY41818.1"/>
    <property type="molecule type" value="Genomic_DNA"/>
</dbReference>
<evidence type="ECO:0000256" key="1">
    <source>
        <dbReference type="ARBA" id="ARBA00004571"/>
    </source>
</evidence>
<evidence type="ECO:0000256" key="7">
    <source>
        <dbReference type="ARBA" id="ARBA00023237"/>
    </source>
</evidence>
<evidence type="ECO:0000313" key="13">
    <source>
        <dbReference type="EMBL" id="PRY41818.1"/>
    </source>
</evidence>
<evidence type="ECO:0000259" key="12">
    <source>
        <dbReference type="Pfam" id="PF07715"/>
    </source>
</evidence>
<dbReference type="InterPro" id="IPR012910">
    <property type="entry name" value="Plug_dom"/>
</dbReference>